<evidence type="ECO:0000256" key="4">
    <source>
        <dbReference type="ARBA" id="ARBA00014103"/>
    </source>
</evidence>
<dbReference type="InterPro" id="IPR007234">
    <property type="entry name" value="Vps53_N"/>
</dbReference>
<feature type="domain" description="Vps53 C-terminal" evidence="10">
    <location>
        <begin position="720"/>
        <end position="804"/>
    </location>
</feature>
<keyword evidence="12" id="KW-1185">Reference proteome</keyword>
<evidence type="ECO:0000256" key="3">
    <source>
        <dbReference type="ARBA" id="ARBA00008628"/>
    </source>
</evidence>
<evidence type="ECO:0000256" key="5">
    <source>
        <dbReference type="ARBA" id="ARBA00022753"/>
    </source>
</evidence>
<dbReference type="InterPro" id="IPR031745">
    <property type="entry name" value="Vps53_C"/>
</dbReference>
<dbReference type="EMBL" id="CAJPEX010000526">
    <property type="protein sequence ID" value="CAG0916148.1"/>
    <property type="molecule type" value="Genomic_DNA"/>
</dbReference>
<protein>
    <recommendedName>
        <fullName evidence="4">Vacuolar protein sorting-associated protein 53 homolog</fullName>
    </recommendedName>
</protein>
<dbReference type="GO" id="GO:0005829">
    <property type="term" value="C:cytosol"/>
    <property type="evidence" value="ECO:0007669"/>
    <property type="project" value="GOC"/>
</dbReference>
<sequence length="914" mass="102867">MSTRTDDMSGLDFTAPGASRRAEAVHLPDFSEDDYDEIRFINEHFFNEQSLANIDDVIDELENKIAAYDDSLQKVCSSSLAEICLNDGQMSSVLGDVSVQCEALFRFGIDDELNARKGKLIFCSFQVVRQQIDIGKIGEETTSKAVAGIEELMTKTASVMTQIRESEEMVEHITAEIKAFDRAKRNLNTSILTLNRLNMLSGGLNQLKSLTDQSKYLEITKVMSGVQNVLEPFENYKDIPRKKRPGIRQLAEACLVVGHLDSRVQSELLKWVVEGQLVEYKHLFGENQDVGWLDKIDRRFAWFKKFLLDFEEQYGRIFPPSWNVSEHMAVGFCEATRNHLQNAMSNRKQEIDVKLLLFAIQKTIAFEQLLEKRFGSPEPASNPFEEPEAGKNPFGEESEVSCDSQKEAVKQEKQPRIPFPRMISGCFENFLFVYVEGQDKNLTELINQFQIDIKSQGFPCKRPTSEESSLTLSNAADLFLFFKKCMVQCTQLTRGQPLLSLSAVFQKHLRDYANKILQANLPRPATTASSLVTMSSLTKDFREMSTQGLIQNFSNLLKDSTGGATEVAKFSREEICRICSVLATTDYCLETCQQMEIKLKEKLDPVYRRSLDYSSELDVLNGLILTCMQLLVQDLDNQCEPKLSSMSKVAWSNVHGVGDQSQYVSGIEAVLKQNVPLIRDCLGASRRFFLQLCTRFANVFIPKFVQQLFKCKPLGTLAAEQLLLDTHMLKELLLNLPVLECTVVRKAPSSYTRIVLSGMGKAEILLKVAMTPTDNQKKFVEQYVALMPESADVQEFHRILEMKGAKRAEISQLSQQFQALVEERSKQQVVRQSSRQDLALSTGSSETGFTFSDGSVEGEVPRSSDPSGTLSDAASSALLMAAQRLLNEQPDVTPSARVQRLENIIRKKRDGIGL</sequence>
<evidence type="ECO:0000313" key="11">
    <source>
        <dbReference type="EMBL" id="CAD7275996.1"/>
    </source>
</evidence>
<evidence type="ECO:0000256" key="8">
    <source>
        <dbReference type="SAM" id="MobiDB-lite"/>
    </source>
</evidence>
<feature type="region of interest" description="Disordered" evidence="8">
    <location>
        <begin position="832"/>
        <end position="871"/>
    </location>
</feature>
<keyword evidence="7" id="KW-0472">Membrane</keyword>
<evidence type="ECO:0000259" key="9">
    <source>
        <dbReference type="Pfam" id="PF04100"/>
    </source>
</evidence>
<dbReference type="Pfam" id="PF04100">
    <property type="entry name" value="Vps53_N"/>
    <property type="match status" value="2"/>
</dbReference>
<feature type="domain" description="Vps53 N-terminal" evidence="9">
    <location>
        <begin position="126"/>
        <end position="241"/>
    </location>
</feature>
<keyword evidence="6" id="KW-0333">Golgi apparatus</keyword>
<comment type="similarity">
    <text evidence="3">Belongs to the VPS53 family.</text>
</comment>
<dbReference type="GO" id="GO:0010008">
    <property type="term" value="C:endosome membrane"/>
    <property type="evidence" value="ECO:0007669"/>
    <property type="project" value="UniProtKB-SubCell"/>
</dbReference>
<dbReference type="PANTHER" id="PTHR12820">
    <property type="entry name" value="VACUOLAR SORTING PROTEIN 53"/>
    <property type="match status" value="1"/>
</dbReference>
<name>A0A7R9BK64_9CRUS</name>
<feature type="compositionally biased region" description="Basic and acidic residues" evidence="8">
    <location>
        <begin position="404"/>
        <end position="413"/>
    </location>
</feature>
<dbReference type="AlphaFoldDB" id="A0A7R9BK64"/>
<accession>A0A7R9BK64</accession>
<feature type="domain" description="Vps53 N-terminal" evidence="9">
    <location>
        <begin position="245"/>
        <end position="451"/>
    </location>
</feature>
<dbReference type="Proteomes" id="UP000678499">
    <property type="component" value="Unassembled WGS sequence"/>
</dbReference>
<evidence type="ECO:0000256" key="1">
    <source>
        <dbReference type="ARBA" id="ARBA00004150"/>
    </source>
</evidence>
<evidence type="ECO:0000256" key="2">
    <source>
        <dbReference type="ARBA" id="ARBA00004481"/>
    </source>
</evidence>
<dbReference type="InterPro" id="IPR039766">
    <property type="entry name" value="Vps53"/>
</dbReference>
<dbReference type="OrthoDB" id="10261632at2759"/>
<dbReference type="GO" id="GO:0000938">
    <property type="term" value="C:GARP complex"/>
    <property type="evidence" value="ECO:0007669"/>
    <property type="project" value="InterPro"/>
</dbReference>
<organism evidence="11">
    <name type="scientific">Notodromas monacha</name>
    <dbReference type="NCBI Taxonomy" id="399045"/>
    <lineage>
        <taxon>Eukaryota</taxon>
        <taxon>Metazoa</taxon>
        <taxon>Ecdysozoa</taxon>
        <taxon>Arthropoda</taxon>
        <taxon>Crustacea</taxon>
        <taxon>Oligostraca</taxon>
        <taxon>Ostracoda</taxon>
        <taxon>Podocopa</taxon>
        <taxon>Podocopida</taxon>
        <taxon>Cypridocopina</taxon>
        <taxon>Cypridoidea</taxon>
        <taxon>Cyprididae</taxon>
        <taxon>Notodromas</taxon>
    </lineage>
</organism>
<evidence type="ECO:0000256" key="7">
    <source>
        <dbReference type="ARBA" id="ARBA00023136"/>
    </source>
</evidence>
<dbReference type="GO" id="GO:0042147">
    <property type="term" value="P:retrograde transport, endosome to Golgi"/>
    <property type="evidence" value="ECO:0007669"/>
    <property type="project" value="InterPro"/>
</dbReference>
<dbReference type="EMBL" id="OA882563">
    <property type="protein sequence ID" value="CAD7275996.1"/>
    <property type="molecule type" value="Genomic_DNA"/>
</dbReference>
<evidence type="ECO:0000259" key="10">
    <source>
        <dbReference type="Pfam" id="PF16854"/>
    </source>
</evidence>
<feature type="compositionally biased region" description="Low complexity" evidence="8">
    <location>
        <begin position="832"/>
        <end position="855"/>
    </location>
</feature>
<feature type="region of interest" description="Disordered" evidence="8">
    <location>
        <begin position="376"/>
        <end position="413"/>
    </location>
</feature>
<evidence type="ECO:0000256" key="6">
    <source>
        <dbReference type="ARBA" id="ARBA00023034"/>
    </source>
</evidence>
<reference evidence="11" key="1">
    <citation type="submission" date="2020-11" db="EMBL/GenBank/DDBJ databases">
        <authorList>
            <person name="Tran Van P."/>
        </authorList>
    </citation>
    <scope>NUCLEOTIDE SEQUENCE</scope>
</reference>
<evidence type="ECO:0000313" key="12">
    <source>
        <dbReference type="Proteomes" id="UP000678499"/>
    </source>
</evidence>
<dbReference type="Gene3D" id="1.10.357.110">
    <property type="entry name" value="Vacuolar protein sorting-associated protein 53, C-terminus"/>
    <property type="match status" value="1"/>
</dbReference>
<keyword evidence="5" id="KW-0967">Endosome</keyword>
<dbReference type="PANTHER" id="PTHR12820:SF0">
    <property type="entry name" value="VACUOLAR PROTEIN SORTING-ASSOCIATED PROTEIN 53 HOMOLOG"/>
    <property type="match status" value="1"/>
</dbReference>
<gene>
    <name evidence="11" type="ORF">NMOB1V02_LOCUS3779</name>
</gene>
<dbReference type="InterPro" id="IPR038260">
    <property type="entry name" value="Vps53_C_sf"/>
</dbReference>
<proteinExistence type="inferred from homology"/>
<dbReference type="Pfam" id="PF16854">
    <property type="entry name" value="VPS53_C"/>
    <property type="match status" value="1"/>
</dbReference>
<comment type="subcellular location">
    <subcellularLocation>
        <location evidence="2">Endosome membrane</location>
        <topology evidence="2">Peripheral membrane protein</topology>
    </subcellularLocation>
    <subcellularLocation>
        <location evidence="1">Golgi apparatus</location>
        <location evidence="1">trans-Golgi network membrane</location>
        <topology evidence="1">Peripheral membrane protein</topology>
    </subcellularLocation>
</comment>